<protein>
    <recommendedName>
        <fullName evidence="7">DUF7082 domain-containing protein</fullName>
    </recommendedName>
</protein>
<dbReference type="Proteomes" id="UP000620124">
    <property type="component" value="Unassembled WGS sequence"/>
</dbReference>
<dbReference type="Pfam" id="PF23305">
    <property type="entry name" value="DUF7082"/>
    <property type="match status" value="1"/>
</dbReference>
<proteinExistence type="inferred from homology"/>
<evidence type="ECO:0000256" key="4">
    <source>
        <dbReference type="ARBA" id="ARBA00023163"/>
    </source>
</evidence>
<feature type="region of interest" description="Disordered" evidence="6">
    <location>
        <begin position="441"/>
        <end position="477"/>
    </location>
</feature>
<evidence type="ECO:0000256" key="3">
    <source>
        <dbReference type="ARBA" id="ARBA00023015"/>
    </source>
</evidence>
<keyword evidence="4" id="KW-0804">Transcription</keyword>
<feature type="compositionally biased region" description="Pro residues" evidence="6">
    <location>
        <begin position="101"/>
        <end position="110"/>
    </location>
</feature>
<evidence type="ECO:0000256" key="5">
    <source>
        <dbReference type="ARBA" id="ARBA00023242"/>
    </source>
</evidence>
<dbReference type="InterPro" id="IPR021627">
    <property type="entry name" value="Mediator_Med27"/>
</dbReference>
<evidence type="ECO:0000313" key="9">
    <source>
        <dbReference type="Proteomes" id="UP000620124"/>
    </source>
</evidence>
<feature type="domain" description="DUF7082" evidence="7">
    <location>
        <begin position="501"/>
        <end position="652"/>
    </location>
</feature>
<feature type="compositionally biased region" description="Basic and acidic residues" evidence="6">
    <location>
        <begin position="76"/>
        <end position="91"/>
    </location>
</feature>
<dbReference type="EMBL" id="JACAZI010000004">
    <property type="protein sequence ID" value="KAF7362006.1"/>
    <property type="molecule type" value="Genomic_DNA"/>
</dbReference>
<dbReference type="PANTHER" id="PTHR39463:SF1">
    <property type="entry name" value="MEDUSA"/>
    <property type="match status" value="1"/>
</dbReference>
<organism evidence="8 9">
    <name type="scientific">Mycena venus</name>
    <dbReference type="NCBI Taxonomy" id="2733690"/>
    <lineage>
        <taxon>Eukaryota</taxon>
        <taxon>Fungi</taxon>
        <taxon>Dikarya</taxon>
        <taxon>Basidiomycota</taxon>
        <taxon>Agaricomycotina</taxon>
        <taxon>Agaricomycetes</taxon>
        <taxon>Agaricomycetidae</taxon>
        <taxon>Agaricales</taxon>
        <taxon>Marasmiineae</taxon>
        <taxon>Mycenaceae</taxon>
        <taxon>Mycena</taxon>
    </lineage>
</organism>
<dbReference type="Pfam" id="PF11571">
    <property type="entry name" value="Med27"/>
    <property type="match status" value="1"/>
</dbReference>
<gene>
    <name evidence="8" type="ORF">MVEN_00545800</name>
</gene>
<evidence type="ECO:0000256" key="6">
    <source>
        <dbReference type="SAM" id="MobiDB-lite"/>
    </source>
</evidence>
<keyword evidence="5" id="KW-0539">Nucleus</keyword>
<dbReference type="InterPro" id="IPR055509">
    <property type="entry name" value="DUF7082"/>
</dbReference>
<feature type="region of interest" description="Disordered" evidence="6">
    <location>
        <begin position="76"/>
        <end position="112"/>
    </location>
</feature>
<dbReference type="AlphaFoldDB" id="A0A8H7D7U8"/>
<comment type="similarity">
    <text evidence="2">Belongs to the Mediator complex subunit 27 family.</text>
</comment>
<keyword evidence="3" id="KW-0805">Transcription regulation</keyword>
<evidence type="ECO:0000256" key="2">
    <source>
        <dbReference type="ARBA" id="ARBA00008048"/>
    </source>
</evidence>
<evidence type="ECO:0000259" key="7">
    <source>
        <dbReference type="Pfam" id="PF23305"/>
    </source>
</evidence>
<dbReference type="GO" id="GO:0016592">
    <property type="term" value="C:mediator complex"/>
    <property type="evidence" value="ECO:0007669"/>
    <property type="project" value="InterPro"/>
</dbReference>
<keyword evidence="9" id="KW-1185">Reference proteome</keyword>
<evidence type="ECO:0000313" key="8">
    <source>
        <dbReference type="EMBL" id="KAF7362006.1"/>
    </source>
</evidence>
<accession>A0A8H7D7U8</accession>
<comment type="caution">
    <text evidence="8">The sequence shown here is derived from an EMBL/GenBank/DDBJ whole genome shotgun (WGS) entry which is preliminary data.</text>
</comment>
<dbReference type="PANTHER" id="PTHR39463">
    <property type="entry name" value="MEDUSA"/>
    <property type="match status" value="1"/>
</dbReference>
<comment type="subcellular location">
    <subcellularLocation>
        <location evidence="1">Nucleus</location>
    </subcellularLocation>
</comment>
<evidence type="ECO:0000256" key="1">
    <source>
        <dbReference type="ARBA" id="ARBA00004123"/>
    </source>
</evidence>
<name>A0A8H7D7U8_9AGAR</name>
<sequence length="746" mass="83994">MDVAVESKVEKLSSMISSLSDIHSRLQQLRNVPPLLLKSSLPFSSLSIRKDFEQLKDLADTIRSDPVQDALLAAAKSEKADKSDLNRNGRREIRKRRRPPSPESPQPRSPIPFGLTSSLVYIREFNQTHSCKLHIWTRTRGATQLSNPAVVRFTIRDVLVCYVTMAYSPEDPVLATESVTAFGPREKKSPHSQSDFLVYQSLSQQIAKMLQSHPRVSFQSVMNLLCAYVGIFIDRCTSCERVLSAEGHVPPVVRIWMDASKDSEKEQAPLRLPPSAAKKWPRRVISRRYAALFPPLEDAFPQLATVASPHMIQVLDFNPNEGEEGAPITVRIHFHSESIEPIHVRLVVGNKAVSTAVRELGGVEYGRWQLDAAAPALQYLSTTDNKVFITVQALNAENTVLDSVPVGEFTYWEGGASRQKPSHDVLDNLPALGRRRAVTHLPAPNPHYSLPSPTLSDRVPRPKTRPRKREVPKSIKDQSLVRARHYTPGELDDNLHAHTPILEIVTPLASFCSGWDDAELQAGRRLVRFHKVQDGRRVILSCESIRQEEYREADSIISCIYREETETCYVTSVDIIYLLERLTNDEFPVEEKNRIRRNLEGLRPTTVSKHKPGSETFFQRIMDFPDPKPRNIEKDLKVFDWSLLGQALEKIMSKYSIYTSSPTDSTSSLPEESASDLIPPPAHVLSHVDPTLVSDKGPLAPGLLFQPSDHYATARQSPLSPSPLSLSVRSRRDKARERLELWKLGF</sequence>
<dbReference type="OrthoDB" id="1751210at2759"/>
<reference evidence="8" key="1">
    <citation type="submission" date="2020-05" db="EMBL/GenBank/DDBJ databases">
        <title>Mycena genomes resolve the evolution of fungal bioluminescence.</title>
        <authorList>
            <person name="Tsai I.J."/>
        </authorList>
    </citation>
    <scope>NUCLEOTIDE SEQUENCE</scope>
    <source>
        <strain evidence="8">CCC161011</strain>
    </source>
</reference>